<feature type="domain" description="Serpin" evidence="2">
    <location>
        <begin position="64"/>
        <end position="426"/>
    </location>
</feature>
<evidence type="ECO:0000259" key="2">
    <source>
        <dbReference type="SMART" id="SM00093"/>
    </source>
</evidence>
<dbReference type="EMBL" id="VIWT01000005">
    <property type="protein sequence ID" value="TWF73410.1"/>
    <property type="molecule type" value="Genomic_DNA"/>
</dbReference>
<dbReference type="InterPro" id="IPR000215">
    <property type="entry name" value="Serpin_fam"/>
</dbReference>
<dbReference type="CDD" id="cd19590">
    <property type="entry name" value="serpin_thermopin-like"/>
    <property type="match status" value="1"/>
</dbReference>
<dbReference type="InterPro" id="IPR023795">
    <property type="entry name" value="Serpin_CS"/>
</dbReference>
<dbReference type="Gene3D" id="3.30.497.10">
    <property type="entry name" value="Antithrombin, subunit I, domain 2"/>
    <property type="match status" value="1"/>
</dbReference>
<dbReference type="GO" id="GO:0004867">
    <property type="term" value="F:serine-type endopeptidase inhibitor activity"/>
    <property type="evidence" value="ECO:0007669"/>
    <property type="project" value="InterPro"/>
</dbReference>
<organism evidence="3 4">
    <name type="scientific">Kitasatospora viridis</name>
    <dbReference type="NCBI Taxonomy" id="281105"/>
    <lineage>
        <taxon>Bacteria</taxon>
        <taxon>Bacillati</taxon>
        <taxon>Actinomycetota</taxon>
        <taxon>Actinomycetes</taxon>
        <taxon>Kitasatosporales</taxon>
        <taxon>Streptomycetaceae</taxon>
        <taxon>Kitasatospora</taxon>
    </lineage>
</organism>
<dbReference type="InterPro" id="IPR042185">
    <property type="entry name" value="Serpin_sf_2"/>
</dbReference>
<dbReference type="PROSITE" id="PS00284">
    <property type="entry name" value="SERPIN"/>
    <property type="match status" value="1"/>
</dbReference>
<dbReference type="InterPro" id="IPR036186">
    <property type="entry name" value="Serpin_sf"/>
</dbReference>
<name>A0A561SEX9_9ACTN</name>
<dbReference type="GO" id="GO:0005615">
    <property type="term" value="C:extracellular space"/>
    <property type="evidence" value="ECO:0007669"/>
    <property type="project" value="InterPro"/>
</dbReference>
<comment type="caution">
    <text evidence="3">The sequence shown here is derived from an EMBL/GenBank/DDBJ whole genome shotgun (WGS) entry which is preliminary data.</text>
</comment>
<evidence type="ECO:0000313" key="3">
    <source>
        <dbReference type="EMBL" id="TWF73410.1"/>
    </source>
</evidence>
<dbReference type="InterPro" id="IPR042178">
    <property type="entry name" value="Serpin_sf_1"/>
</dbReference>
<comment type="similarity">
    <text evidence="1">Belongs to the serpin family.</text>
</comment>
<evidence type="ECO:0000256" key="1">
    <source>
        <dbReference type="RuleBase" id="RU000411"/>
    </source>
</evidence>
<dbReference type="SUPFAM" id="SSF56574">
    <property type="entry name" value="Serpins"/>
    <property type="match status" value="1"/>
</dbReference>
<dbReference type="InterPro" id="IPR023796">
    <property type="entry name" value="Serpin_dom"/>
</dbReference>
<gene>
    <name evidence="3" type="ORF">FHX73_1521</name>
</gene>
<dbReference type="SMART" id="SM00093">
    <property type="entry name" value="SERPIN"/>
    <property type="match status" value="1"/>
</dbReference>
<dbReference type="PANTHER" id="PTHR11461">
    <property type="entry name" value="SERINE PROTEASE INHIBITOR, SERPIN"/>
    <property type="match status" value="1"/>
</dbReference>
<reference evidence="3 4" key="1">
    <citation type="submission" date="2019-06" db="EMBL/GenBank/DDBJ databases">
        <title>Sequencing the genomes of 1000 actinobacteria strains.</title>
        <authorList>
            <person name="Klenk H.-P."/>
        </authorList>
    </citation>
    <scope>NUCLEOTIDE SEQUENCE [LARGE SCALE GENOMIC DNA]</scope>
    <source>
        <strain evidence="3 4">DSM 44826</strain>
    </source>
</reference>
<dbReference type="Gene3D" id="2.30.39.10">
    <property type="entry name" value="Alpha-1-antitrypsin, domain 1"/>
    <property type="match status" value="1"/>
</dbReference>
<protein>
    <submittedName>
        <fullName evidence="3">Serpin B</fullName>
    </submittedName>
</protein>
<sequence>MRIRRTGLAAGAALLAAALGLTLALGGGEQRQPGILLTAAAAPEPAPSAAELTATSQATEAFGVDLYRALAQQQNVALSPAGLAAVLGMLLPSAHGTTQQELATALRTRLPADRYAMALGALRAQPGDKRVVLKQSDTLWAQHGYPVRQDYLALLAAAFRTGVRTTDFAKDPDGSRNAVNQLVEQQTGGLVKNLFAPGQLDSGTLLALTDALYLKADWETPFKAADSTDQAFHRLDGSTPEVRMMHQNDDLRYAAGTGPGAPWQAVELPYVGGDLAMDLVVPDQGDFDAFRGALTGPVLDQVLGALTQTRIELAVPKFSLQSDEDLNGALAGLGVRTAFSTAADLTGLVPAGTSPKPVLTSVVQKAVVQVDETGTTAAAGSGAAVGATAVAPPRVSARLTVDRPFVFLIRDLRSGQLLFLGQVTDPQG</sequence>
<dbReference type="PANTHER" id="PTHR11461:SF211">
    <property type="entry name" value="GH10112P-RELATED"/>
    <property type="match status" value="1"/>
</dbReference>
<accession>A0A561SEX9</accession>
<evidence type="ECO:0000313" key="4">
    <source>
        <dbReference type="Proteomes" id="UP000317940"/>
    </source>
</evidence>
<dbReference type="AlphaFoldDB" id="A0A561SEX9"/>
<dbReference type="OrthoDB" id="9764871at2"/>
<dbReference type="Proteomes" id="UP000317940">
    <property type="component" value="Unassembled WGS sequence"/>
</dbReference>
<proteinExistence type="inferred from homology"/>
<dbReference type="RefSeq" id="WP_145910402.1">
    <property type="nucleotide sequence ID" value="NZ_BAAAMZ010000001.1"/>
</dbReference>
<keyword evidence="4" id="KW-1185">Reference proteome</keyword>
<dbReference type="Pfam" id="PF00079">
    <property type="entry name" value="Serpin"/>
    <property type="match status" value="1"/>
</dbReference>